<proteinExistence type="predicted"/>
<name>A0ABU2UP81_9ACTN</name>
<organism evidence="1 2">
    <name type="scientific">Streptomyces hintoniae</name>
    <dbReference type="NCBI Taxonomy" id="3075521"/>
    <lineage>
        <taxon>Bacteria</taxon>
        <taxon>Bacillati</taxon>
        <taxon>Actinomycetota</taxon>
        <taxon>Actinomycetes</taxon>
        <taxon>Kitasatosporales</taxon>
        <taxon>Streptomycetaceae</taxon>
        <taxon>Streptomyces</taxon>
    </lineage>
</organism>
<gene>
    <name evidence="1" type="ORF">RM863_23460</name>
</gene>
<protein>
    <submittedName>
        <fullName evidence="1">Uncharacterized protein</fullName>
    </submittedName>
</protein>
<dbReference type="Proteomes" id="UP001180489">
    <property type="component" value="Unassembled WGS sequence"/>
</dbReference>
<accession>A0ABU2UP81</accession>
<evidence type="ECO:0000313" key="2">
    <source>
        <dbReference type="Proteomes" id="UP001180489"/>
    </source>
</evidence>
<evidence type="ECO:0000313" key="1">
    <source>
        <dbReference type="EMBL" id="MDT0475088.1"/>
    </source>
</evidence>
<keyword evidence="2" id="KW-1185">Reference proteome</keyword>
<reference evidence="1" key="1">
    <citation type="submission" date="2024-05" db="EMBL/GenBank/DDBJ databases">
        <title>30 novel species of actinomycetes from the DSMZ collection.</title>
        <authorList>
            <person name="Nouioui I."/>
        </authorList>
    </citation>
    <scope>NUCLEOTIDE SEQUENCE</scope>
    <source>
        <strain evidence="1">DSM 41014</strain>
    </source>
</reference>
<comment type="caution">
    <text evidence="1">The sequence shown here is derived from an EMBL/GenBank/DDBJ whole genome shotgun (WGS) entry which is preliminary data.</text>
</comment>
<sequence>MQFIEVTEAAGVRSAVTRFWRPDSRVRFLLCPMIHLAEPAFYREVTARLRRDCDLVVAEGSGDAAPAADALVASYARLDGRERLGLVVQDIDPRTLGVPVIHPDLDGQELQRGHREPPLRERVTLAALVPAVLAGMRLFGTRRYLARHLTTEDLLSRTEGRAQDAPPDVDDRVLGRRDRLLTETLTRLHHTATGPRTVGVLYGAAHMRAAATALTGLGYHADGADWLTVFTLDPPAGSDSPG</sequence>
<dbReference type="RefSeq" id="WP_311636278.1">
    <property type="nucleotide sequence ID" value="NZ_JAVRFF010000027.1"/>
</dbReference>
<dbReference type="EMBL" id="JAVRFF010000027">
    <property type="protein sequence ID" value="MDT0475088.1"/>
    <property type="molecule type" value="Genomic_DNA"/>
</dbReference>